<dbReference type="Proteomes" id="UP000028868">
    <property type="component" value="Unassembled WGS sequence"/>
</dbReference>
<proteinExistence type="predicted"/>
<protein>
    <submittedName>
        <fullName evidence="1">Uncharacterized protein</fullName>
    </submittedName>
</protein>
<keyword evidence="2" id="KW-1185">Reference proteome</keyword>
<dbReference type="AlphaFoldDB" id="A0A059NYH0"/>
<comment type="caution">
    <text evidence="1">The sequence shown here is derived from an EMBL/GenBank/DDBJ whole genome shotgun (WGS) entry which is preliminary data.</text>
</comment>
<accession>A0A059NYH0</accession>
<evidence type="ECO:0000313" key="2">
    <source>
        <dbReference type="Proteomes" id="UP000028868"/>
    </source>
</evidence>
<reference evidence="1 2" key="2">
    <citation type="submission" date="2014-05" db="EMBL/GenBank/DDBJ databases">
        <title>Draft genome sequence of Halobacillus karajensis HK-03.</title>
        <authorList>
            <person name="Khelaifia S."/>
            <person name="Croce O."/>
            <person name="Lagier J.C."/>
            <person name="Raoult D."/>
        </authorList>
    </citation>
    <scope>NUCLEOTIDE SEQUENCE [LARGE SCALE GENOMIC DNA]</scope>
    <source>
        <strain evidence="1 2">HD-03</strain>
    </source>
</reference>
<evidence type="ECO:0000313" key="1">
    <source>
        <dbReference type="EMBL" id="CDQ23022.1"/>
    </source>
</evidence>
<organism evidence="1 2">
    <name type="scientific">Halobacillus karajensis</name>
    <dbReference type="NCBI Taxonomy" id="195088"/>
    <lineage>
        <taxon>Bacteria</taxon>
        <taxon>Bacillati</taxon>
        <taxon>Bacillota</taxon>
        <taxon>Bacilli</taxon>
        <taxon>Bacillales</taxon>
        <taxon>Bacillaceae</taxon>
        <taxon>Halobacillus</taxon>
    </lineage>
</organism>
<dbReference type="RefSeq" id="WP_035506549.1">
    <property type="nucleotide sequence ID" value="NZ_CCDH010000001.1"/>
</dbReference>
<reference evidence="2" key="1">
    <citation type="submission" date="2014-03" db="EMBL/GenBank/DDBJ databases">
        <authorList>
            <person name="Urmite Genomes U."/>
        </authorList>
    </citation>
    <scope>NUCLEOTIDE SEQUENCE [LARGE SCALE GENOMIC DNA]</scope>
    <source>
        <strain evidence="2">HD-03</strain>
    </source>
</reference>
<sequence length="85" mass="9942">MTYGCCSLLGPLKKYERIIQEIIQELGVIGKEDEFVREGKATVYRVHKEINEKDSKEVTELDVSEKIREQLLMMITNKRKNDEPI</sequence>
<dbReference type="OrthoDB" id="2971762at2"/>
<gene>
    <name evidence="1" type="ORF">BN983_01241</name>
</gene>
<dbReference type="EMBL" id="CCDI010000001">
    <property type="protein sequence ID" value="CDQ23022.1"/>
    <property type="molecule type" value="Genomic_DNA"/>
</dbReference>
<name>A0A059NYH0_9BACI</name>